<reference evidence="3" key="1">
    <citation type="journal article" date="2013" name="Nat. Genet.">
        <title>The draft genomes of soft-shell turtle and green sea turtle yield insights into the development and evolution of the turtle-specific body plan.</title>
        <authorList>
            <person name="Wang Z."/>
            <person name="Pascual-Anaya J."/>
            <person name="Zadissa A."/>
            <person name="Li W."/>
            <person name="Niimura Y."/>
            <person name="Huang Z."/>
            <person name="Li C."/>
            <person name="White S."/>
            <person name="Xiong Z."/>
            <person name="Fang D."/>
            <person name="Wang B."/>
            <person name="Ming Y."/>
            <person name="Chen Y."/>
            <person name="Zheng Y."/>
            <person name="Kuraku S."/>
            <person name="Pignatelli M."/>
            <person name="Herrero J."/>
            <person name="Beal K."/>
            <person name="Nozawa M."/>
            <person name="Li Q."/>
            <person name="Wang J."/>
            <person name="Zhang H."/>
            <person name="Yu L."/>
            <person name="Shigenobu S."/>
            <person name="Wang J."/>
            <person name="Liu J."/>
            <person name="Flicek P."/>
            <person name="Searle S."/>
            <person name="Wang J."/>
            <person name="Kuratani S."/>
            <person name="Yin Y."/>
            <person name="Aken B."/>
            <person name="Zhang G."/>
            <person name="Irie N."/>
        </authorList>
    </citation>
    <scope>NUCLEOTIDE SEQUENCE [LARGE SCALE GENOMIC DNA]</scope>
</reference>
<evidence type="ECO:0000259" key="1">
    <source>
        <dbReference type="Pfam" id="PF04091"/>
    </source>
</evidence>
<dbReference type="InterPro" id="IPR007225">
    <property type="entry name" value="EXOC6/Sec15"/>
</dbReference>
<dbReference type="Gene3D" id="1.20.58.670">
    <property type="entry name" value="Dsl1p vesicle tethering complex, Tip20p subunit, domain D"/>
    <property type="match status" value="1"/>
</dbReference>
<accession>M7B470</accession>
<dbReference type="Proteomes" id="UP000031443">
    <property type="component" value="Unassembled WGS sequence"/>
</dbReference>
<dbReference type="InterPro" id="IPR042044">
    <property type="entry name" value="EXOC6PINT-1/Sec15/Tip20_C_dom2"/>
</dbReference>
<keyword evidence="3" id="KW-1185">Reference proteome</keyword>
<proteinExistence type="predicted"/>
<evidence type="ECO:0000313" key="2">
    <source>
        <dbReference type="EMBL" id="EMP31884.1"/>
    </source>
</evidence>
<sequence>MLWPKDILKSHLKLQDEENRQLYSSSSEELTTAKGKVAQTACMSACKHLSTSLMQLLLEAEVRQLTLGALQQFNLDVEECEQHQHKTSALLKSLLGLVYTGEGDQSKLRNFSYVNNAAEVDVLRSPYHGVFTVVSRLLPLPCRLRLRLSRSWSTGVDGRALRGRFIASRLDAINRSPLDRSLPVDPAGTVDIPLGCGLSPEHMGL</sequence>
<dbReference type="GO" id="GO:0006886">
    <property type="term" value="P:intracellular protein transport"/>
    <property type="evidence" value="ECO:0007669"/>
    <property type="project" value="InterPro"/>
</dbReference>
<evidence type="ECO:0000313" key="3">
    <source>
        <dbReference type="Proteomes" id="UP000031443"/>
    </source>
</evidence>
<dbReference type="GO" id="GO:0090522">
    <property type="term" value="P:vesicle tethering involved in exocytosis"/>
    <property type="evidence" value="ECO:0007669"/>
    <property type="project" value="InterPro"/>
</dbReference>
<dbReference type="Pfam" id="PF04091">
    <property type="entry name" value="Sec15_C"/>
    <property type="match status" value="1"/>
</dbReference>
<dbReference type="STRING" id="8469.M7B470"/>
<gene>
    <name evidence="2" type="ORF">UY3_10972</name>
</gene>
<feature type="domain" description="Exocyst complex subunit EXOC6/Sec15 C-terminal" evidence="1">
    <location>
        <begin position="29"/>
        <end position="87"/>
    </location>
</feature>
<dbReference type="PANTHER" id="PTHR12702">
    <property type="entry name" value="SEC15"/>
    <property type="match status" value="1"/>
</dbReference>
<dbReference type="PANTHER" id="PTHR12702:SF3">
    <property type="entry name" value="EXOCYST COMPLEX COMPONENT 6B"/>
    <property type="match status" value="1"/>
</dbReference>
<name>M7B470_CHEMY</name>
<dbReference type="GO" id="GO:0006893">
    <property type="term" value="P:Golgi to plasma membrane transport"/>
    <property type="evidence" value="ECO:0007669"/>
    <property type="project" value="TreeGrafter"/>
</dbReference>
<organism evidence="2 3">
    <name type="scientific">Chelonia mydas</name>
    <name type="common">Green sea-turtle</name>
    <name type="synonym">Chelonia agassizi</name>
    <dbReference type="NCBI Taxonomy" id="8469"/>
    <lineage>
        <taxon>Eukaryota</taxon>
        <taxon>Metazoa</taxon>
        <taxon>Chordata</taxon>
        <taxon>Craniata</taxon>
        <taxon>Vertebrata</taxon>
        <taxon>Euteleostomi</taxon>
        <taxon>Archelosauria</taxon>
        <taxon>Testudinata</taxon>
        <taxon>Testudines</taxon>
        <taxon>Cryptodira</taxon>
        <taxon>Durocryptodira</taxon>
        <taxon>Americhelydia</taxon>
        <taxon>Chelonioidea</taxon>
        <taxon>Cheloniidae</taxon>
        <taxon>Chelonia</taxon>
    </lineage>
</organism>
<dbReference type="GO" id="GO:0000145">
    <property type="term" value="C:exocyst"/>
    <property type="evidence" value="ECO:0007669"/>
    <property type="project" value="TreeGrafter"/>
</dbReference>
<dbReference type="InterPro" id="IPR046361">
    <property type="entry name" value="EXOC6/Sec15_C"/>
</dbReference>
<dbReference type="GO" id="GO:0016020">
    <property type="term" value="C:membrane"/>
    <property type="evidence" value="ECO:0007669"/>
    <property type="project" value="TreeGrafter"/>
</dbReference>
<dbReference type="EMBL" id="KB543131">
    <property type="protein sequence ID" value="EMP31884.1"/>
    <property type="molecule type" value="Genomic_DNA"/>
</dbReference>
<dbReference type="AlphaFoldDB" id="M7B470"/>
<protein>
    <submittedName>
        <fullName evidence="2">Exocyst complex component 6B</fullName>
    </submittedName>
</protein>